<proteinExistence type="predicted"/>
<sequence length="275" mass="30806">MSKTPSLPDIPTELKDAIFTYLPTRDVLNLISTCRSLRVTSPSTLYRRVSVDWSSTQSELVNTVLKSMSQNPTCFQYIKQVKLGATSEEKPALRPNEDAVLEGLNAQWNTAGSNQEAGSPSSPGGPVAAKILPLSLWQCTQLESLQVDIELLKWHRRWYGEDLLGDLVNPKILSRFQHLKHFAITTEGVPEGPPYWGEAKRPFIIHAEYFHHLFLSALNLPSIRDITIPWVPSPSSEKWQFRAGHPLPNLHTLHLHQTSLPPPPSPTSSLKRPTS</sequence>
<evidence type="ECO:0000256" key="1">
    <source>
        <dbReference type="SAM" id="MobiDB-lite"/>
    </source>
</evidence>
<keyword evidence="4" id="KW-1185">Reference proteome</keyword>
<dbReference type="EMBL" id="WVTA01000002">
    <property type="protein sequence ID" value="KAK3215464.1"/>
    <property type="molecule type" value="Genomic_DNA"/>
</dbReference>
<dbReference type="PROSITE" id="PS50181">
    <property type="entry name" value="FBOX"/>
    <property type="match status" value="1"/>
</dbReference>
<evidence type="ECO:0000313" key="3">
    <source>
        <dbReference type="EMBL" id="KAK3215464.1"/>
    </source>
</evidence>
<evidence type="ECO:0000313" key="4">
    <source>
        <dbReference type="Proteomes" id="UP001280581"/>
    </source>
</evidence>
<organism evidence="3 4">
    <name type="scientific">Pseudopithomyces chartarum</name>
    <dbReference type="NCBI Taxonomy" id="1892770"/>
    <lineage>
        <taxon>Eukaryota</taxon>
        <taxon>Fungi</taxon>
        <taxon>Dikarya</taxon>
        <taxon>Ascomycota</taxon>
        <taxon>Pezizomycotina</taxon>
        <taxon>Dothideomycetes</taxon>
        <taxon>Pleosporomycetidae</taxon>
        <taxon>Pleosporales</taxon>
        <taxon>Massarineae</taxon>
        <taxon>Didymosphaeriaceae</taxon>
        <taxon>Pseudopithomyces</taxon>
    </lineage>
</organism>
<dbReference type="Proteomes" id="UP001280581">
    <property type="component" value="Unassembled WGS sequence"/>
</dbReference>
<accession>A0AAN6M326</accession>
<name>A0AAN6M326_9PLEO</name>
<comment type="caution">
    <text evidence="3">The sequence shown here is derived from an EMBL/GenBank/DDBJ whole genome shotgun (WGS) entry which is preliminary data.</text>
</comment>
<feature type="region of interest" description="Disordered" evidence="1">
    <location>
        <begin position="254"/>
        <end position="275"/>
    </location>
</feature>
<dbReference type="InterPro" id="IPR036047">
    <property type="entry name" value="F-box-like_dom_sf"/>
</dbReference>
<dbReference type="SUPFAM" id="SSF81383">
    <property type="entry name" value="F-box domain"/>
    <property type="match status" value="1"/>
</dbReference>
<dbReference type="InterPro" id="IPR001810">
    <property type="entry name" value="F-box_dom"/>
</dbReference>
<reference evidence="3 4" key="1">
    <citation type="submission" date="2021-02" db="EMBL/GenBank/DDBJ databases">
        <title>Genome assembly of Pseudopithomyces chartarum.</title>
        <authorList>
            <person name="Jauregui R."/>
            <person name="Singh J."/>
            <person name="Voisey C."/>
        </authorList>
    </citation>
    <scope>NUCLEOTIDE SEQUENCE [LARGE SCALE GENOMIC DNA]</scope>
    <source>
        <strain evidence="3 4">AGR01</strain>
    </source>
</reference>
<dbReference type="Pfam" id="PF12937">
    <property type="entry name" value="F-box-like"/>
    <property type="match status" value="1"/>
</dbReference>
<dbReference type="AlphaFoldDB" id="A0AAN6M326"/>
<gene>
    <name evidence="3" type="ORF">GRF29_8g52603</name>
</gene>
<evidence type="ECO:0000259" key="2">
    <source>
        <dbReference type="PROSITE" id="PS50181"/>
    </source>
</evidence>
<feature type="domain" description="F-box" evidence="2">
    <location>
        <begin position="4"/>
        <end position="49"/>
    </location>
</feature>
<protein>
    <recommendedName>
        <fullName evidence="2">F-box domain-containing protein</fullName>
    </recommendedName>
</protein>